<name>A0AA96WLV7_9CYAN</name>
<dbReference type="Pfam" id="PF04230">
    <property type="entry name" value="PS_pyruv_trans"/>
    <property type="match status" value="1"/>
</dbReference>
<feature type="domain" description="Polysaccharide pyruvyl transferase" evidence="1">
    <location>
        <begin position="231"/>
        <end position="393"/>
    </location>
</feature>
<sequence length="490" mass="55645">MPSTPPLSLPQIRFDDYFWDDAIAFLRDHASLEQRFLLPDELCNLFLNASSYHQVHAETSPQFDWALLHKGRLFSLSDSVLETICRSFVPVFANEVFVLFSSLQISRLKTIPPLIRSPHVKALQLKLRERNVKQSLHAQPISKFLKQGNTKPKLTLLIEQDKRNHWFSRPVDFVPLSWAATSSKHPYANLGDALSPILVSALSGLPVVHRDFDSWQRRLACAGTIAHGFKHGAVHFWGTGIDRKKNPVDANLLNYQKPANTNFHVHAVRGPFTAEILQRQGIAVPSVYGDPVWFLPSLIKPAPEQRYELGVVVHLTELAERTNRASVDPNLLRYQIPPSLQDSIRIITTLTEPSFAALEARVQAITACKRIVSTSLHGLVISEAYGIPCVALRTTRRGAAFARLEDERERVDWRIRDFYSGVGVQQLFVYGQQRFEPTDWENLIAAIDRYWSPLTWSPDCFLDAFPLPLTFNPLEGKPFGNRHLLEKIKL</sequence>
<protein>
    <submittedName>
        <fullName evidence="2">Polysaccharide pyruvyl transferase family protein</fullName>
    </submittedName>
</protein>
<accession>A0AA96WLV7</accession>
<evidence type="ECO:0000259" key="1">
    <source>
        <dbReference type="Pfam" id="PF04230"/>
    </source>
</evidence>
<dbReference type="AlphaFoldDB" id="A0AA96WLV7"/>
<evidence type="ECO:0000313" key="2">
    <source>
        <dbReference type="EMBL" id="WNZ27065.1"/>
    </source>
</evidence>
<organism evidence="2">
    <name type="scientific">Leptolyngbya sp. NK1-12</name>
    <dbReference type="NCBI Taxonomy" id="2547451"/>
    <lineage>
        <taxon>Bacteria</taxon>
        <taxon>Bacillati</taxon>
        <taxon>Cyanobacteriota</taxon>
        <taxon>Cyanophyceae</taxon>
        <taxon>Leptolyngbyales</taxon>
        <taxon>Leptolyngbyaceae</taxon>
        <taxon>Leptolyngbya group</taxon>
        <taxon>Leptolyngbya</taxon>
    </lineage>
</organism>
<dbReference type="EMBL" id="CP053587">
    <property type="protein sequence ID" value="WNZ27065.1"/>
    <property type="molecule type" value="Genomic_DNA"/>
</dbReference>
<keyword evidence="2" id="KW-0808">Transferase</keyword>
<reference evidence="2" key="1">
    <citation type="submission" date="2020-05" db="EMBL/GenBank/DDBJ databases">
        <authorList>
            <person name="Zhu T."/>
            <person name="Keshari N."/>
            <person name="Lu X."/>
        </authorList>
    </citation>
    <scope>NUCLEOTIDE SEQUENCE</scope>
    <source>
        <strain evidence="2">NK1-12</strain>
    </source>
</reference>
<dbReference type="GO" id="GO:0016740">
    <property type="term" value="F:transferase activity"/>
    <property type="evidence" value="ECO:0007669"/>
    <property type="project" value="UniProtKB-KW"/>
</dbReference>
<proteinExistence type="predicted"/>
<dbReference type="InterPro" id="IPR007345">
    <property type="entry name" value="Polysacch_pyruvyl_Trfase"/>
</dbReference>
<dbReference type="RefSeq" id="WP_316436673.1">
    <property type="nucleotide sequence ID" value="NZ_CP053587.1"/>
</dbReference>
<gene>
    <name evidence="2" type="ORF">HJG54_29555</name>
</gene>